<comment type="similarity">
    <text evidence="1">Belongs to the RlmJ family.</text>
</comment>
<evidence type="ECO:0000313" key="3">
    <source>
        <dbReference type="Proteomes" id="UP000180215"/>
    </source>
</evidence>
<feature type="binding site" evidence="1">
    <location>
        <position position="119"/>
    </location>
    <ligand>
        <name>S-adenosyl-L-methionine</name>
        <dbReference type="ChEBI" id="CHEBI:59789"/>
    </ligand>
</feature>
<feature type="binding site" evidence="1">
    <location>
        <begin position="144"/>
        <end position="145"/>
    </location>
    <ligand>
        <name>S-adenosyl-L-methionine</name>
        <dbReference type="ChEBI" id="CHEBI:59789"/>
    </ligand>
</feature>
<dbReference type="PANTHER" id="PTHR37426:SF1">
    <property type="entry name" value="RIBOSOMAL RNA LARGE SUBUNIT METHYLTRANSFERASE J"/>
    <property type="match status" value="1"/>
</dbReference>
<evidence type="ECO:0000256" key="1">
    <source>
        <dbReference type="HAMAP-Rule" id="MF_00934"/>
    </source>
</evidence>
<dbReference type="Proteomes" id="UP000180215">
    <property type="component" value="Unassembled WGS sequence"/>
</dbReference>
<sequence length="282" mass="31057">MNYRHAFHAGNFADVLKHLVLTRVLVHLRAKDKPFRAIDTHAGLGVYDLEADEAGRTGEWHDGFGRLDVPFTPEVEALLTPYREAVAAVRARFGATTYPGSPAIIREALRAGDKGVFVELHPADAQTLAGRYASDSRTKVMHLDGWTALNALIPPPERRGLVLIDPPYEERGEIDRLGAHLLKAARKWPTGIYLGWYPIKDVSGVDRMAAALDAGLERPALRLDLMIERPDDPTRLTGTGLVVINPPWTLAAEAELFMPALAERLARSGYGAFRCERLGPAE</sequence>
<name>A0A1S1P1U8_METEX</name>
<dbReference type="GO" id="GO:0036307">
    <property type="term" value="F:23S rRNA (adenine(2030)-N(6))-methyltransferase activity"/>
    <property type="evidence" value="ECO:0007669"/>
    <property type="project" value="UniProtKB-UniRule"/>
</dbReference>
<comment type="function">
    <text evidence="1">Specifically methylates the adenine in position 2030 of 23S rRNA.</text>
</comment>
<organism evidence="2 3">
    <name type="scientific">Methylorubrum extorquens</name>
    <name type="common">Methylobacterium dichloromethanicum</name>
    <name type="synonym">Methylobacterium extorquens</name>
    <dbReference type="NCBI Taxonomy" id="408"/>
    <lineage>
        <taxon>Bacteria</taxon>
        <taxon>Pseudomonadati</taxon>
        <taxon>Pseudomonadota</taxon>
        <taxon>Alphaproteobacteria</taxon>
        <taxon>Hyphomicrobiales</taxon>
        <taxon>Methylobacteriaceae</taxon>
        <taxon>Methylorubrum</taxon>
    </lineage>
</organism>
<dbReference type="SUPFAM" id="SSF53335">
    <property type="entry name" value="S-adenosyl-L-methionine-dependent methyltransferases"/>
    <property type="match status" value="1"/>
</dbReference>
<evidence type="ECO:0000313" key="2">
    <source>
        <dbReference type="EMBL" id="OHV16933.1"/>
    </source>
</evidence>
<feature type="binding site" evidence="1">
    <location>
        <position position="101"/>
    </location>
    <ligand>
        <name>S-adenosyl-L-methionine</name>
        <dbReference type="ChEBI" id="CHEBI:59789"/>
    </ligand>
</feature>
<dbReference type="Pfam" id="PF04378">
    <property type="entry name" value="RsmJ"/>
    <property type="match status" value="1"/>
</dbReference>
<protein>
    <recommendedName>
        <fullName evidence="1">Ribosomal RNA large subunit methyltransferase J</fullName>
        <ecNumber evidence="1">2.1.1.266</ecNumber>
    </recommendedName>
    <alternativeName>
        <fullName evidence="1">23S rRNA (adenine(2030)-N6)-methyltransferase</fullName>
    </alternativeName>
    <alternativeName>
        <fullName evidence="1">23S rRNA m6A2030 methyltransferase</fullName>
    </alternativeName>
</protein>
<dbReference type="EC" id="2.1.1.266" evidence="1"/>
<comment type="caution">
    <text evidence="2">The sequence shown here is derived from an EMBL/GenBank/DDBJ whole genome shotgun (WGS) entry which is preliminary data.</text>
</comment>
<dbReference type="InterPro" id="IPR029063">
    <property type="entry name" value="SAM-dependent_MTases_sf"/>
</dbReference>
<accession>A0A1S1P1U8</accession>
<comment type="catalytic activity">
    <reaction evidence="1">
        <text>adenosine(2030) in 23S rRNA + S-adenosyl-L-methionine = N(6)-methyladenosine(2030) in 23S rRNA + S-adenosyl-L-homocysteine + H(+)</text>
        <dbReference type="Rhea" id="RHEA:43736"/>
        <dbReference type="Rhea" id="RHEA-COMP:10668"/>
        <dbReference type="Rhea" id="RHEA-COMP:10669"/>
        <dbReference type="ChEBI" id="CHEBI:15378"/>
        <dbReference type="ChEBI" id="CHEBI:57856"/>
        <dbReference type="ChEBI" id="CHEBI:59789"/>
        <dbReference type="ChEBI" id="CHEBI:74411"/>
        <dbReference type="ChEBI" id="CHEBI:74449"/>
        <dbReference type="EC" id="2.1.1.266"/>
    </reaction>
</comment>
<dbReference type="EMBL" id="MNAO01000076">
    <property type="protein sequence ID" value="OHV16933.1"/>
    <property type="molecule type" value="Genomic_DNA"/>
</dbReference>
<gene>
    <name evidence="1" type="primary">rlmJ</name>
    <name evidence="2" type="ORF">BK022_08895</name>
</gene>
<feature type="site" description="Interaction with substrate rRNA" evidence="1">
    <location>
        <position position="3"/>
    </location>
</feature>
<dbReference type="AlphaFoldDB" id="A0A1S1P1U8"/>
<dbReference type="Gene3D" id="3.40.50.150">
    <property type="entry name" value="Vaccinia Virus protein VP39"/>
    <property type="match status" value="1"/>
</dbReference>
<dbReference type="GO" id="GO:0005829">
    <property type="term" value="C:cytosol"/>
    <property type="evidence" value="ECO:0007669"/>
    <property type="project" value="TreeGrafter"/>
</dbReference>
<dbReference type="PANTHER" id="PTHR37426">
    <property type="entry name" value="RIBOSOMAL RNA LARGE SUBUNIT METHYLTRANSFERASE J"/>
    <property type="match status" value="1"/>
</dbReference>
<comment type="subunit">
    <text evidence="1">Monomer.</text>
</comment>
<reference evidence="2 3" key="1">
    <citation type="submission" date="2016-10" db="EMBL/GenBank/DDBJ databases">
        <title>Draft genome sequence of Methylobacterium extorquens CP3, a seed endophyte of Crotalaria pumila with plant growth-promoting and metal tolerance properties.</title>
        <authorList>
            <person name="Sanchez-Lopez A.S."/>
            <person name="Van Hamme J.D."/>
            <person name="Thijs S."/>
            <person name="Mcammond B.M."/>
            <person name="Stevens V."/>
            <person name="Gonzalez-Chavez M.D.C."/>
            <person name="Vangronsveld J."/>
        </authorList>
    </citation>
    <scope>NUCLEOTIDE SEQUENCE [LARGE SCALE GENOMIC DNA]</scope>
    <source>
        <strain evidence="2 3">CP3</strain>
    </source>
</reference>
<dbReference type="GO" id="GO:0070475">
    <property type="term" value="P:rRNA base methylation"/>
    <property type="evidence" value="ECO:0007669"/>
    <property type="project" value="UniProtKB-UniRule"/>
</dbReference>
<feature type="binding site" evidence="1">
    <location>
        <position position="165"/>
    </location>
    <ligand>
        <name>S-adenosyl-L-methionine</name>
        <dbReference type="ChEBI" id="CHEBI:59789"/>
    </ligand>
</feature>
<feature type="active site" description="Proton acceptor" evidence="1">
    <location>
        <position position="165"/>
    </location>
</feature>
<keyword evidence="1" id="KW-0949">S-adenosyl-L-methionine</keyword>
<feature type="binding site" evidence="1">
    <location>
        <position position="18"/>
    </location>
    <ligand>
        <name>S-adenosyl-L-methionine</name>
        <dbReference type="ChEBI" id="CHEBI:59789"/>
    </ligand>
</feature>
<proteinExistence type="inferred from homology"/>
<feature type="binding site" evidence="1">
    <location>
        <position position="41"/>
    </location>
    <ligand>
        <name>S-adenosyl-L-methionine</name>
        <dbReference type="ChEBI" id="CHEBI:59789"/>
    </ligand>
</feature>
<keyword evidence="1" id="KW-0698">rRNA processing</keyword>
<keyword evidence="1 2" id="KW-0489">Methyltransferase</keyword>
<dbReference type="HAMAP" id="MF_00934">
    <property type="entry name" value="23SrRNA_methyltr_J"/>
    <property type="match status" value="1"/>
</dbReference>
<dbReference type="GO" id="GO:0003723">
    <property type="term" value="F:RNA binding"/>
    <property type="evidence" value="ECO:0007669"/>
    <property type="project" value="UniProtKB-UniRule"/>
</dbReference>
<dbReference type="InterPro" id="IPR007473">
    <property type="entry name" value="RlmJ"/>
</dbReference>
<keyword evidence="1" id="KW-0694">RNA-binding</keyword>
<keyword evidence="1 2" id="KW-0808">Transferase</keyword>